<feature type="modified residue" description="4-aspartylphosphate" evidence="2">
    <location>
        <position position="60"/>
    </location>
</feature>
<feature type="domain" description="Response regulatory" evidence="3">
    <location>
        <begin position="9"/>
        <end position="124"/>
    </location>
</feature>
<dbReference type="Gene3D" id="3.40.50.2300">
    <property type="match status" value="1"/>
</dbReference>
<dbReference type="InterPro" id="IPR050595">
    <property type="entry name" value="Bact_response_regulator"/>
</dbReference>
<dbReference type="RefSeq" id="WP_338201142.1">
    <property type="nucleotide sequence ID" value="NZ_JAEKNR010000101.1"/>
</dbReference>
<dbReference type="Proteomes" id="UP000612893">
    <property type="component" value="Unassembled WGS sequence"/>
</dbReference>
<organism evidence="4 5">
    <name type="scientific">Candidatus Nephthysia bennettiae</name>
    <dbReference type="NCBI Taxonomy" id="3127016"/>
    <lineage>
        <taxon>Bacteria</taxon>
        <taxon>Bacillati</taxon>
        <taxon>Candidatus Dormiibacterota</taxon>
        <taxon>Candidatus Dormibacteria</taxon>
        <taxon>Candidatus Dormibacterales</taxon>
        <taxon>Candidatus Dormibacteraceae</taxon>
        <taxon>Candidatus Nephthysia</taxon>
    </lineage>
</organism>
<evidence type="ECO:0000313" key="4">
    <source>
        <dbReference type="EMBL" id="MBJ7598272.1"/>
    </source>
</evidence>
<dbReference type="InterPro" id="IPR001789">
    <property type="entry name" value="Sig_transdc_resp-reg_receiver"/>
</dbReference>
<name>A0A934K0G8_9BACT</name>
<dbReference type="AlphaFoldDB" id="A0A934K0G8"/>
<dbReference type="PROSITE" id="PS50110">
    <property type="entry name" value="RESPONSE_REGULATORY"/>
    <property type="match status" value="1"/>
</dbReference>
<sequence>MESPVPGARVLIADDRPDIRQLLAARLRLDSRLEVVGEASNGAEAIAMVADLHPAALILDLQMPVMSGEEAIPILRSLAPELRILVFSAYVGVEKDLSGSWCPDAEIAKGGDLRLLVEEVHRLLDGLPDDVLEIDLGQVDIAPAQLAAGGWSRIAPSLRETVCPGRPTADLLALTGIFLSLGRQIHCAAAQGISASHIRITTRRAAAQGARRALVELCAEAAAELEPLRERLLGCLPV</sequence>
<proteinExistence type="predicted"/>
<dbReference type="PANTHER" id="PTHR44591">
    <property type="entry name" value="STRESS RESPONSE REGULATOR PROTEIN 1"/>
    <property type="match status" value="1"/>
</dbReference>
<gene>
    <name evidence="4" type="ORF">JF922_09330</name>
</gene>
<comment type="caution">
    <text evidence="4">The sequence shown here is derived from an EMBL/GenBank/DDBJ whole genome shotgun (WGS) entry which is preliminary data.</text>
</comment>
<evidence type="ECO:0000256" key="2">
    <source>
        <dbReference type="PROSITE-ProRule" id="PRU00169"/>
    </source>
</evidence>
<reference evidence="4" key="1">
    <citation type="submission" date="2020-10" db="EMBL/GenBank/DDBJ databases">
        <title>Ca. Dormibacterota MAGs.</title>
        <authorList>
            <person name="Montgomery K."/>
        </authorList>
    </citation>
    <scope>NUCLEOTIDE SEQUENCE [LARGE SCALE GENOMIC DNA]</scope>
    <source>
        <strain evidence="4">SC8812_S17_10</strain>
    </source>
</reference>
<evidence type="ECO:0000313" key="5">
    <source>
        <dbReference type="Proteomes" id="UP000612893"/>
    </source>
</evidence>
<keyword evidence="5" id="KW-1185">Reference proteome</keyword>
<dbReference type="SMART" id="SM00448">
    <property type="entry name" value="REC"/>
    <property type="match status" value="1"/>
</dbReference>
<accession>A0A934K0G8</accession>
<dbReference type="InterPro" id="IPR011006">
    <property type="entry name" value="CheY-like_superfamily"/>
</dbReference>
<dbReference type="Pfam" id="PF00072">
    <property type="entry name" value="Response_reg"/>
    <property type="match status" value="1"/>
</dbReference>
<keyword evidence="1 2" id="KW-0597">Phosphoprotein</keyword>
<evidence type="ECO:0000259" key="3">
    <source>
        <dbReference type="PROSITE" id="PS50110"/>
    </source>
</evidence>
<dbReference type="PANTHER" id="PTHR44591:SF3">
    <property type="entry name" value="RESPONSE REGULATORY DOMAIN-CONTAINING PROTEIN"/>
    <property type="match status" value="1"/>
</dbReference>
<evidence type="ECO:0000256" key="1">
    <source>
        <dbReference type="ARBA" id="ARBA00022553"/>
    </source>
</evidence>
<dbReference type="EMBL" id="JAEKNR010000101">
    <property type="protein sequence ID" value="MBJ7598272.1"/>
    <property type="molecule type" value="Genomic_DNA"/>
</dbReference>
<protein>
    <submittedName>
        <fullName evidence="4">Response regulator</fullName>
    </submittedName>
</protein>
<dbReference type="SUPFAM" id="SSF52172">
    <property type="entry name" value="CheY-like"/>
    <property type="match status" value="1"/>
</dbReference>